<dbReference type="GO" id="GO:0051301">
    <property type="term" value="P:cell division"/>
    <property type="evidence" value="ECO:0007669"/>
    <property type="project" value="UniProtKB-KW"/>
</dbReference>
<feature type="non-terminal residue" evidence="15">
    <location>
        <position position="1"/>
    </location>
</feature>
<keyword evidence="5" id="KW-0547">Nucleotide-binding</keyword>
<dbReference type="PIRSF" id="PIRSF005719">
    <property type="entry name" value="SMC"/>
    <property type="match status" value="1"/>
</dbReference>
<organism evidence="15">
    <name type="scientific">Hyalomma excavatum</name>
    <dbReference type="NCBI Taxonomy" id="257692"/>
    <lineage>
        <taxon>Eukaryota</taxon>
        <taxon>Metazoa</taxon>
        <taxon>Ecdysozoa</taxon>
        <taxon>Arthropoda</taxon>
        <taxon>Chelicerata</taxon>
        <taxon>Arachnida</taxon>
        <taxon>Acari</taxon>
        <taxon>Parasitiformes</taxon>
        <taxon>Ixodida</taxon>
        <taxon>Ixodoidea</taxon>
        <taxon>Ixodidae</taxon>
        <taxon>Hyalomminae</taxon>
        <taxon>Hyalomma</taxon>
    </lineage>
</organism>
<dbReference type="GO" id="GO:0005524">
    <property type="term" value="F:ATP binding"/>
    <property type="evidence" value="ECO:0007669"/>
    <property type="project" value="UniProtKB-KW"/>
</dbReference>
<dbReference type="FunFam" id="3.40.50.300:FF:000481">
    <property type="entry name" value="Structural maintenance of chromosomes 4"/>
    <property type="match status" value="1"/>
</dbReference>
<keyword evidence="11" id="KW-0131">Cell cycle</keyword>
<dbReference type="Pfam" id="PF02463">
    <property type="entry name" value="SMC_N"/>
    <property type="match status" value="1"/>
</dbReference>
<evidence type="ECO:0000259" key="14">
    <source>
        <dbReference type="SMART" id="SM00968"/>
    </source>
</evidence>
<accession>A0A131XM96</accession>
<comment type="subcellular location">
    <subcellularLocation>
        <location evidence="1">Nucleus</location>
    </subcellularLocation>
</comment>
<dbReference type="GO" id="GO:0005634">
    <property type="term" value="C:nucleus"/>
    <property type="evidence" value="ECO:0007669"/>
    <property type="project" value="UniProtKB-SubCell"/>
</dbReference>
<dbReference type="GO" id="GO:0000796">
    <property type="term" value="C:condensin complex"/>
    <property type="evidence" value="ECO:0007669"/>
    <property type="project" value="TreeGrafter"/>
</dbReference>
<evidence type="ECO:0000256" key="2">
    <source>
        <dbReference type="ARBA" id="ARBA00006005"/>
    </source>
</evidence>
<evidence type="ECO:0000256" key="11">
    <source>
        <dbReference type="ARBA" id="ARBA00023306"/>
    </source>
</evidence>
<dbReference type="PANTHER" id="PTHR18937">
    <property type="entry name" value="STRUCTURAL MAINTENANCE OF CHROMOSOMES SMC FAMILY MEMBER"/>
    <property type="match status" value="1"/>
</dbReference>
<feature type="compositionally biased region" description="Low complexity" evidence="13">
    <location>
        <begin position="1297"/>
        <end position="1307"/>
    </location>
</feature>
<dbReference type="SUPFAM" id="SSF75553">
    <property type="entry name" value="Smc hinge domain"/>
    <property type="match status" value="1"/>
</dbReference>
<protein>
    <recommendedName>
        <fullName evidence="3">Structural maintenance of chromosomes protein 4</fullName>
    </recommendedName>
</protein>
<feature type="domain" description="SMC hinge" evidence="14">
    <location>
        <begin position="554"/>
        <end position="670"/>
    </location>
</feature>
<dbReference type="Gene3D" id="1.10.287.1490">
    <property type="match status" value="1"/>
</dbReference>
<feature type="compositionally biased region" description="Polar residues" evidence="13">
    <location>
        <begin position="1231"/>
        <end position="1289"/>
    </location>
</feature>
<evidence type="ECO:0000256" key="5">
    <source>
        <dbReference type="ARBA" id="ARBA00022741"/>
    </source>
</evidence>
<feature type="coiled-coil region" evidence="12">
    <location>
        <begin position="1035"/>
        <end position="1072"/>
    </location>
</feature>
<evidence type="ECO:0000256" key="1">
    <source>
        <dbReference type="ARBA" id="ARBA00004123"/>
    </source>
</evidence>
<feature type="region of interest" description="Disordered" evidence="13">
    <location>
        <begin position="1226"/>
        <end position="1307"/>
    </location>
</feature>
<feature type="coiled-coil region" evidence="12">
    <location>
        <begin position="454"/>
        <end position="534"/>
    </location>
</feature>
<evidence type="ECO:0000256" key="6">
    <source>
        <dbReference type="ARBA" id="ARBA00022776"/>
    </source>
</evidence>
<keyword evidence="8 12" id="KW-0175">Coiled coil</keyword>
<keyword evidence="6" id="KW-0498">Mitosis</keyword>
<evidence type="ECO:0000256" key="9">
    <source>
        <dbReference type="ARBA" id="ARBA00023067"/>
    </source>
</evidence>
<dbReference type="Gene3D" id="3.40.50.300">
    <property type="entry name" value="P-loop containing nucleotide triphosphate hydrolases"/>
    <property type="match status" value="2"/>
</dbReference>
<keyword evidence="7" id="KW-0067">ATP-binding</keyword>
<evidence type="ECO:0000256" key="3">
    <source>
        <dbReference type="ARBA" id="ARBA00018693"/>
    </source>
</evidence>
<feature type="coiled-coil region" evidence="12">
    <location>
        <begin position="719"/>
        <end position="819"/>
    </location>
</feature>
<keyword evidence="10" id="KW-0539">Nucleus</keyword>
<evidence type="ECO:0000256" key="4">
    <source>
        <dbReference type="ARBA" id="ARBA00022618"/>
    </source>
</evidence>
<dbReference type="InterPro" id="IPR010935">
    <property type="entry name" value="SMC_hinge"/>
</dbReference>
<dbReference type="GO" id="GO:0016887">
    <property type="term" value="F:ATP hydrolysis activity"/>
    <property type="evidence" value="ECO:0007669"/>
    <property type="project" value="InterPro"/>
</dbReference>
<reference evidence="15" key="1">
    <citation type="journal article" date="2017" name="Ticks Tick Borne Dis.">
        <title>An insight into the sialome of Hyalomma excavatum.</title>
        <authorList>
            <person name="Ribeiro J.M."/>
            <person name="Slovak M."/>
            <person name="Francischetti I.M."/>
        </authorList>
    </citation>
    <scope>NUCLEOTIDE SEQUENCE</scope>
    <source>
        <strain evidence="15">Samish</strain>
        <tissue evidence="15">Salivary glands</tissue>
    </source>
</reference>
<dbReference type="InterPro" id="IPR024704">
    <property type="entry name" value="SMC"/>
</dbReference>
<dbReference type="Pfam" id="PF06470">
    <property type="entry name" value="SMC_hinge"/>
    <property type="match status" value="1"/>
</dbReference>
<dbReference type="GO" id="GO:0007076">
    <property type="term" value="P:mitotic chromosome condensation"/>
    <property type="evidence" value="ECO:0007669"/>
    <property type="project" value="TreeGrafter"/>
</dbReference>
<dbReference type="InterPro" id="IPR003395">
    <property type="entry name" value="RecF/RecN/SMC_N"/>
</dbReference>
<dbReference type="Gene3D" id="1.20.1060.20">
    <property type="match status" value="1"/>
</dbReference>
<dbReference type="SMART" id="SM00968">
    <property type="entry name" value="SMC_hinge"/>
    <property type="match status" value="1"/>
</dbReference>
<evidence type="ECO:0000256" key="10">
    <source>
        <dbReference type="ARBA" id="ARBA00023242"/>
    </source>
</evidence>
<dbReference type="SUPFAM" id="SSF52540">
    <property type="entry name" value="P-loop containing nucleoside triphosphate hydrolases"/>
    <property type="match status" value="1"/>
</dbReference>
<proteinExistence type="evidence at transcript level"/>
<evidence type="ECO:0000313" key="15">
    <source>
        <dbReference type="EMBL" id="JAP67482.1"/>
    </source>
</evidence>
<feature type="coiled-coil region" evidence="12">
    <location>
        <begin position="208"/>
        <end position="235"/>
    </location>
</feature>
<sequence>IDDIYVPPPPPASCTFDPTGPRLMIQKIENINFKSYAGKRIIGPFHKNFTAIVGPNGSGKSNVIDSMLFVFGYRAQKIRSKKVGVLIHNSTNHTNLDSCSVNVYFQKIIDVDENTFEVVPNSEFVVGRTAHRDNSSYYTVNGKRCTYKEATKTLRSFGIDLDHNRFLILQGEVEQIALMKPKAQTEHDQGMLEFLEDIIGSSRYKEPIELLNKRVEALSEERTEKLNRVKLVEKDMEELKGARDEAVEFLKIENEIAVVENQLFQFYRRNEKIQEAEADKQLKEAQAQMVELKKELDAQQQAQKQQQAELKKAIKECEKKEKDLEAKKQEYSELERRDLQCREAIKHTKQKGKDLEKNLQSAKEKVEELKKQPTKLQKDIEKLQAKKEKLEKEKVEAEAKLAEVMESLKTQTDELQEQKAVHEQELLGLQKGVSEKKSQYEIAKSELDLSISTHQRETSRLEEIELNLDKVNNSLTDKTNCLTRLEKLVPEKDAKLKQLEAELAQVSQQYQEAQEKLRADRHRVEELRSNAQANRSRSRVLDSLLQAKKSGQLPGVIGRLGDLGAIDEKYDVAISTACGQLDYIVTDTVITAQHCVEYLKKHDVGFANFIALEKMERWIPYTRNRIDTPENVPRLFDLVSVKDTSLLPAFYFALRDTLVADDLDQATRIGLQGRTRHRVVTLQGELVDVSGTMSGGGGRVVRGKMGQAVLDDNMSAEQMEQLTSELTTLENKARDLHERRSVLEDKINSLRKDVTASKHALQKFQVEVKGLKQQHTSLTSQLAEQKEKVANSAPDKKKLAQQEKAVASYKKEYDQVMASWNKVEDKVVELHAKIMEITGKCMGSVQQKVESVTKQLDATSMEITRAQTSIKTAERNLGKAENKVTSMESELEDAKARFEAAKREYSEMEKVGKELLDIQEKAAEEVKTAKRKLAEVQAGIDSGKSAENALSSKQIELKNQLEQSEAALQDRQAKVARWTRELKKLKCHSIDGEPEVTLTTLEDKDLEELNDEALTMKSTMLKENLASMKPNMAAIQEYRRKEEAYKQRVAELEAVTEKRAEQRRHHDNLRKQRLNEFMRGFGIISSKLKETYQMLTLGGDAELELVDSLDPFTEGIVFSVRPPKKSWKNISNLSGGEKTLSSLALVFALHYYKPTPFYVMDEIDAALDIRNVSIVGYYIKERTRNAQFIIISLRNNMFELSDRLIGIYKVHNCTNSCTVNPRRLIEDTEGTGDQPSGDQPSGDQPSGDQPSGDQPSGDQPSGDQPSRDQPSGDQPSRDQPSGDQPSGDQSPEEQPEEMMPLENGVDD</sequence>
<evidence type="ECO:0000256" key="13">
    <source>
        <dbReference type="SAM" id="MobiDB-lite"/>
    </source>
</evidence>
<feature type="coiled-coil region" evidence="12">
    <location>
        <begin position="268"/>
        <end position="425"/>
    </location>
</feature>
<comment type="similarity">
    <text evidence="2">Belongs to the SMC family. SMC4 subfamily.</text>
</comment>
<feature type="coiled-coil region" evidence="12">
    <location>
        <begin position="856"/>
        <end position="981"/>
    </location>
</feature>
<dbReference type="FunFam" id="3.40.50.300:FF:000585">
    <property type="entry name" value="Structural maintenance of chromosomes 4"/>
    <property type="match status" value="1"/>
</dbReference>
<evidence type="ECO:0000256" key="12">
    <source>
        <dbReference type="SAM" id="Coils"/>
    </source>
</evidence>
<keyword evidence="9" id="KW-0226">DNA condensation</keyword>
<keyword evidence="4" id="KW-0132">Cell division</keyword>
<evidence type="ECO:0000256" key="8">
    <source>
        <dbReference type="ARBA" id="ARBA00023054"/>
    </source>
</evidence>
<dbReference type="PANTHER" id="PTHR18937:SF172">
    <property type="entry name" value="STRUCTURAL MAINTENANCE OF CHROMOSOMES PROTEIN"/>
    <property type="match status" value="1"/>
</dbReference>
<dbReference type="Gene3D" id="3.30.70.1620">
    <property type="match status" value="1"/>
</dbReference>
<evidence type="ECO:0000256" key="7">
    <source>
        <dbReference type="ARBA" id="ARBA00022840"/>
    </source>
</evidence>
<name>A0A131XM96_9ACAR</name>
<dbReference type="FunFam" id="1.20.1060.20:FF:000003">
    <property type="entry name" value="Structural maintenance of chromosomes 4"/>
    <property type="match status" value="1"/>
</dbReference>
<dbReference type="InterPro" id="IPR036277">
    <property type="entry name" value="SMC_hinge_sf"/>
</dbReference>
<dbReference type="EMBL" id="GEFH01001099">
    <property type="protein sequence ID" value="JAP67482.1"/>
    <property type="molecule type" value="mRNA"/>
</dbReference>
<dbReference type="InterPro" id="IPR027417">
    <property type="entry name" value="P-loop_NTPase"/>
</dbReference>